<dbReference type="Pfam" id="PF01596">
    <property type="entry name" value="Methyltransf_3"/>
    <property type="match status" value="1"/>
</dbReference>
<sequence length="185" mass="20534">MATYRPDSNTLLADDSILEYVLETTVYPREHERLRELRLITQQHSRPFMGSSPDQMRFFSVLLKMIGASNTVEVARLEMLSLLTTTLALPAGGKVVAIDANREYYELGRSASRTRWTSARATGSRSSTRSCPRTAAPGPALRLRVRGRGQAAVRGVPRAAAAPGARRRRHRLRQHALGRLRGDAP</sequence>
<proteinExistence type="inferred from homology"/>
<dbReference type="GO" id="GO:0008757">
    <property type="term" value="F:S-adenosylmethionine-dependent methyltransferase activity"/>
    <property type="evidence" value="ECO:0007669"/>
    <property type="project" value="TreeGrafter"/>
</dbReference>
<feature type="compositionally biased region" description="Basic residues" evidence="5">
    <location>
        <begin position="165"/>
        <end position="178"/>
    </location>
</feature>
<dbReference type="Gene3D" id="3.40.50.150">
    <property type="entry name" value="Vaccinia Virus protein VP39"/>
    <property type="match status" value="1"/>
</dbReference>
<evidence type="ECO:0000256" key="2">
    <source>
        <dbReference type="ARBA" id="ARBA00022679"/>
    </source>
</evidence>
<dbReference type="PANTHER" id="PTHR10509:SF28">
    <property type="entry name" value="CAFFEOYL-COA O-METHYLTRANSFERASE"/>
    <property type="match status" value="1"/>
</dbReference>
<keyword evidence="7" id="KW-1185">Reference proteome</keyword>
<dbReference type="GO" id="GO:0008171">
    <property type="term" value="F:O-methyltransferase activity"/>
    <property type="evidence" value="ECO:0007669"/>
    <property type="project" value="InterPro"/>
</dbReference>
<dbReference type="Proteomes" id="UP000015105">
    <property type="component" value="Chromosome 7D"/>
</dbReference>
<dbReference type="Gramene" id="AET7Gv20164100.1">
    <property type="protein sequence ID" value="AET7Gv20164100.1"/>
    <property type="gene ID" value="AET7Gv20164100"/>
</dbReference>
<dbReference type="STRING" id="200361.A0A453QJJ7"/>
<reference evidence="6" key="5">
    <citation type="journal article" date="2021" name="G3 (Bethesda)">
        <title>Aegilops tauschii genome assembly Aet v5.0 features greater sequence contiguity and improved annotation.</title>
        <authorList>
            <person name="Wang L."/>
            <person name="Zhu T."/>
            <person name="Rodriguez J.C."/>
            <person name="Deal K.R."/>
            <person name="Dubcovsky J."/>
            <person name="McGuire P.E."/>
            <person name="Lux T."/>
            <person name="Spannagl M."/>
            <person name="Mayer K.F.X."/>
            <person name="Baldrich P."/>
            <person name="Meyers B.C."/>
            <person name="Huo N."/>
            <person name="Gu Y.Q."/>
            <person name="Zhou H."/>
            <person name="Devos K.M."/>
            <person name="Bennetzen J.L."/>
            <person name="Unver T."/>
            <person name="Budak H."/>
            <person name="Gulick P.J."/>
            <person name="Galiba G."/>
            <person name="Kalapos B."/>
            <person name="Nelson D.R."/>
            <person name="Li P."/>
            <person name="You F.M."/>
            <person name="Luo M.C."/>
            <person name="Dvorak J."/>
        </authorList>
    </citation>
    <scope>NUCLEOTIDE SEQUENCE [LARGE SCALE GENOMIC DNA]</scope>
    <source>
        <strain evidence="6">cv. AL8/78</strain>
    </source>
</reference>
<evidence type="ECO:0000256" key="5">
    <source>
        <dbReference type="SAM" id="MobiDB-lite"/>
    </source>
</evidence>
<dbReference type="AlphaFoldDB" id="A0A453QJJ7"/>
<accession>A0A453QJJ7</accession>
<evidence type="ECO:0008006" key="8">
    <source>
        <dbReference type="Google" id="ProtNLM"/>
    </source>
</evidence>
<reference evidence="7" key="1">
    <citation type="journal article" date="2014" name="Science">
        <title>Ancient hybridizations among the ancestral genomes of bread wheat.</title>
        <authorList>
            <consortium name="International Wheat Genome Sequencing Consortium,"/>
            <person name="Marcussen T."/>
            <person name="Sandve S.R."/>
            <person name="Heier L."/>
            <person name="Spannagl M."/>
            <person name="Pfeifer M."/>
            <person name="Jakobsen K.S."/>
            <person name="Wulff B.B."/>
            <person name="Steuernagel B."/>
            <person name="Mayer K.F."/>
            <person name="Olsen O.A."/>
        </authorList>
    </citation>
    <scope>NUCLEOTIDE SEQUENCE [LARGE SCALE GENOMIC DNA]</scope>
    <source>
        <strain evidence="7">cv. AL8/78</strain>
    </source>
</reference>
<evidence type="ECO:0000256" key="3">
    <source>
        <dbReference type="ARBA" id="ARBA00022691"/>
    </source>
</evidence>
<dbReference type="InterPro" id="IPR029063">
    <property type="entry name" value="SAM-dependent_MTases_sf"/>
</dbReference>
<organism evidence="6 7">
    <name type="scientific">Aegilops tauschii subsp. strangulata</name>
    <name type="common">Goatgrass</name>
    <dbReference type="NCBI Taxonomy" id="200361"/>
    <lineage>
        <taxon>Eukaryota</taxon>
        <taxon>Viridiplantae</taxon>
        <taxon>Streptophyta</taxon>
        <taxon>Embryophyta</taxon>
        <taxon>Tracheophyta</taxon>
        <taxon>Spermatophyta</taxon>
        <taxon>Magnoliopsida</taxon>
        <taxon>Liliopsida</taxon>
        <taxon>Poales</taxon>
        <taxon>Poaceae</taxon>
        <taxon>BOP clade</taxon>
        <taxon>Pooideae</taxon>
        <taxon>Triticodae</taxon>
        <taxon>Triticeae</taxon>
        <taxon>Triticinae</taxon>
        <taxon>Aegilops</taxon>
    </lineage>
</organism>
<evidence type="ECO:0000256" key="4">
    <source>
        <dbReference type="ARBA" id="ARBA00023453"/>
    </source>
</evidence>
<feature type="compositionally biased region" description="Low complexity" evidence="5">
    <location>
        <begin position="116"/>
        <end position="130"/>
    </location>
</feature>
<feature type="region of interest" description="Disordered" evidence="5">
    <location>
        <begin position="159"/>
        <end position="185"/>
    </location>
</feature>
<comment type="similarity">
    <text evidence="4">Belongs to the class I-like SAM-binding methyltransferase superfamily. Cation-dependent O-methyltransferase family.</text>
</comment>
<dbReference type="EnsemblPlants" id="AET7Gv20164100.1">
    <property type="protein sequence ID" value="AET7Gv20164100.1"/>
    <property type="gene ID" value="AET7Gv20164100"/>
</dbReference>
<reference evidence="6" key="3">
    <citation type="journal article" date="2017" name="Nature">
        <title>Genome sequence of the progenitor of the wheat D genome Aegilops tauschii.</title>
        <authorList>
            <person name="Luo M.C."/>
            <person name="Gu Y.Q."/>
            <person name="Puiu D."/>
            <person name="Wang H."/>
            <person name="Twardziok S.O."/>
            <person name="Deal K.R."/>
            <person name="Huo N."/>
            <person name="Zhu T."/>
            <person name="Wang L."/>
            <person name="Wang Y."/>
            <person name="McGuire P.E."/>
            <person name="Liu S."/>
            <person name="Long H."/>
            <person name="Ramasamy R.K."/>
            <person name="Rodriguez J.C."/>
            <person name="Van S.L."/>
            <person name="Yuan L."/>
            <person name="Wang Z."/>
            <person name="Xia Z."/>
            <person name="Xiao L."/>
            <person name="Anderson O.D."/>
            <person name="Ouyang S."/>
            <person name="Liang Y."/>
            <person name="Zimin A.V."/>
            <person name="Pertea G."/>
            <person name="Qi P."/>
            <person name="Bennetzen J.L."/>
            <person name="Dai X."/>
            <person name="Dawson M.W."/>
            <person name="Muller H.G."/>
            <person name="Kugler K."/>
            <person name="Rivarola-Duarte L."/>
            <person name="Spannagl M."/>
            <person name="Mayer K.F.X."/>
            <person name="Lu F.H."/>
            <person name="Bevan M.W."/>
            <person name="Leroy P."/>
            <person name="Li P."/>
            <person name="You F.M."/>
            <person name="Sun Q."/>
            <person name="Liu Z."/>
            <person name="Lyons E."/>
            <person name="Wicker T."/>
            <person name="Salzberg S.L."/>
            <person name="Devos K.M."/>
            <person name="Dvorak J."/>
        </authorList>
    </citation>
    <scope>NUCLEOTIDE SEQUENCE [LARGE SCALE GENOMIC DNA]</scope>
    <source>
        <strain evidence="6">cv. AL8/78</strain>
    </source>
</reference>
<keyword evidence="3" id="KW-0949">S-adenosyl-L-methionine</keyword>
<evidence type="ECO:0000256" key="1">
    <source>
        <dbReference type="ARBA" id="ARBA00022603"/>
    </source>
</evidence>
<name>A0A453QJJ7_AEGTS</name>
<feature type="region of interest" description="Disordered" evidence="5">
    <location>
        <begin position="116"/>
        <end position="137"/>
    </location>
</feature>
<protein>
    <recommendedName>
        <fullName evidence="8">Caffeoyl-CoA O-methyltransferase</fullName>
    </recommendedName>
</protein>
<evidence type="ECO:0000313" key="6">
    <source>
        <dbReference type="EnsemblPlants" id="AET7Gv20164100.1"/>
    </source>
</evidence>
<evidence type="ECO:0000313" key="7">
    <source>
        <dbReference type="Proteomes" id="UP000015105"/>
    </source>
</evidence>
<reference evidence="6" key="4">
    <citation type="submission" date="2019-03" db="UniProtKB">
        <authorList>
            <consortium name="EnsemblPlants"/>
        </authorList>
    </citation>
    <scope>IDENTIFICATION</scope>
</reference>
<reference evidence="7" key="2">
    <citation type="journal article" date="2017" name="Nat. Plants">
        <title>The Aegilops tauschii genome reveals multiple impacts of transposons.</title>
        <authorList>
            <person name="Zhao G."/>
            <person name="Zou C."/>
            <person name="Li K."/>
            <person name="Wang K."/>
            <person name="Li T."/>
            <person name="Gao L."/>
            <person name="Zhang X."/>
            <person name="Wang H."/>
            <person name="Yang Z."/>
            <person name="Liu X."/>
            <person name="Jiang W."/>
            <person name="Mao L."/>
            <person name="Kong X."/>
            <person name="Jiao Y."/>
            <person name="Jia J."/>
        </authorList>
    </citation>
    <scope>NUCLEOTIDE SEQUENCE [LARGE SCALE GENOMIC DNA]</scope>
    <source>
        <strain evidence="7">cv. AL8/78</strain>
    </source>
</reference>
<dbReference type="PANTHER" id="PTHR10509">
    <property type="entry name" value="O-METHYLTRANSFERASE-RELATED"/>
    <property type="match status" value="1"/>
</dbReference>
<keyword evidence="1" id="KW-0489">Methyltransferase</keyword>
<dbReference type="InterPro" id="IPR050362">
    <property type="entry name" value="Cation-dep_OMT"/>
</dbReference>
<dbReference type="InterPro" id="IPR002935">
    <property type="entry name" value="SAM_O-MeTrfase"/>
</dbReference>
<dbReference type="GO" id="GO:0032259">
    <property type="term" value="P:methylation"/>
    <property type="evidence" value="ECO:0007669"/>
    <property type="project" value="UniProtKB-KW"/>
</dbReference>
<keyword evidence="2" id="KW-0808">Transferase</keyword>
<dbReference type="SUPFAM" id="SSF53335">
    <property type="entry name" value="S-adenosyl-L-methionine-dependent methyltransferases"/>
    <property type="match status" value="1"/>
</dbReference>